<keyword evidence="1" id="KW-1015">Disulfide bond</keyword>
<reference evidence="3" key="1">
    <citation type="journal article" date="2020" name="Stud. Mycol.">
        <title>101 Dothideomycetes genomes: a test case for predicting lifestyles and emergence of pathogens.</title>
        <authorList>
            <person name="Haridas S."/>
            <person name="Albert R."/>
            <person name="Binder M."/>
            <person name="Bloem J."/>
            <person name="Labutti K."/>
            <person name="Salamov A."/>
            <person name="Andreopoulos B."/>
            <person name="Baker S."/>
            <person name="Barry K."/>
            <person name="Bills G."/>
            <person name="Bluhm B."/>
            <person name="Cannon C."/>
            <person name="Castanera R."/>
            <person name="Culley D."/>
            <person name="Daum C."/>
            <person name="Ezra D."/>
            <person name="Gonzalez J."/>
            <person name="Henrissat B."/>
            <person name="Kuo A."/>
            <person name="Liang C."/>
            <person name="Lipzen A."/>
            <person name="Lutzoni F."/>
            <person name="Magnuson J."/>
            <person name="Mondo S."/>
            <person name="Nolan M."/>
            <person name="Ohm R."/>
            <person name="Pangilinan J."/>
            <person name="Park H.-J."/>
            <person name="Ramirez L."/>
            <person name="Alfaro M."/>
            <person name="Sun H."/>
            <person name="Tritt A."/>
            <person name="Yoshinaga Y."/>
            <person name="Zwiers L.-H."/>
            <person name="Turgeon B."/>
            <person name="Goodwin S."/>
            <person name="Spatafora J."/>
            <person name="Crous P."/>
            <person name="Grigoriev I."/>
        </authorList>
    </citation>
    <scope>NUCLEOTIDE SEQUENCE</scope>
    <source>
        <strain evidence="3">CBS 269.34</strain>
    </source>
</reference>
<accession>A0A6A6QP66</accession>
<dbReference type="GO" id="GO:0005576">
    <property type="term" value="C:extracellular region"/>
    <property type="evidence" value="ECO:0007669"/>
    <property type="project" value="InterPro"/>
</dbReference>
<gene>
    <name evidence="3" type="ORF">BU16DRAFT_619016</name>
</gene>
<dbReference type="EMBL" id="MU004191">
    <property type="protein sequence ID" value="KAF2493790.1"/>
    <property type="molecule type" value="Genomic_DNA"/>
</dbReference>
<dbReference type="OrthoDB" id="8115477at2759"/>
<evidence type="ECO:0000313" key="3">
    <source>
        <dbReference type="EMBL" id="KAF2493790.1"/>
    </source>
</evidence>
<organism evidence="3 4">
    <name type="scientific">Lophium mytilinum</name>
    <dbReference type="NCBI Taxonomy" id="390894"/>
    <lineage>
        <taxon>Eukaryota</taxon>
        <taxon>Fungi</taxon>
        <taxon>Dikarya</taxon>
        <taxon>Ascomycota</taxon>
        <taxon>Pezizomycotina</taxon>
        <taxon>Dothideomycetes</taxon>
        <taxon>Pleosporomycetidae</taxon>
        <taxon>Mytilinidiales</taxon>
        <taxon>Mytilinidiaceae</taxon>
        <taxon>Lophium</taxon>
    </lineage>
</organism>
<dbReference type="AlphaFoldDB" id="A0A6A6QP66"/>
<protein>
    <recommendedName>
        <fullName evidence="5">Hydrophobin 3</fullName>
    </recommendedName>
</protein>
<keyword evidence="2" id="KW-0732">Signal</keyword>
<evidence type="ECO:0008006" key="5">
    <source>
        <dbReference type="Google" id="ProtNLM"/>
    </source>
</evidence>
<name>A0A6A6QP66_9PEZI</name>
<dbReference type="InterPro" id="IPR036686">
    <property type="entry name" value="Class_II_Hydrophobin_sf"/>
</dbReference>
<proteinExistence type="predicted"/>
<evidence type="ECO:0000256" key="1">
    <source>
        <dbReference type="ARBA" id="ARBA00023157"/>
    </source>
</evidence>
<dbReference type="Pfam" id="PF22354">
    <property type="entry name" value="Eas"/>
    <property type="match status" value="1"/>
</dbReference>
<evidence type="ECO:0000256" key="2">
    <source>
        <dbReference type="SAM" id="SignalP"/>
    </source>
</evidence>
<keyword evidence="4" id="KW-1185">Reference proteome</keyword>
<dbReference type="Proteomes" id="UP000799750">
    <property type="component" value="Unassembled WGS sequence"/>
</dbReference>
<feature type="chain" id="PRO_5025529805" description="Hydrophobin 3" evidence="2">
    <location>
        <begin position="19"/>
        <end position="78"/>
    </location>
</feature>
<feature type="signal peptide" evidence="2">
    <location>
        <begin position="1"/>
        <end position="18"/>
    </location>
</feature>
<evidence type="ECO:0000313" key="4">
    <source>
        <dbReference type="Proteomes" id="UP000799750"/>
    </source>
</evidence>
<sequence>MKPSTVFSILSLALATSAAPNDGGSCNGGNNKQVCCTGVLNCVVQVLGSNCDASTYCCSTDATTGAIISINALNCVKL</sequence>
<dbReference type="Gene3D" id="3.20.120.10">
    <property type="entry name" value="Hydrophobin"/>
    <property type="match status" value="1"/>
</dbReference>